<dbReference type="Proteomes" id="UP000583800">
    <property type="component" value="Unassembled WGS sequence"/>
</dbReference>
<dbReference type="EMBL" id="JACHJB010000001">
    <property type="protein sequence ID" value="MBB6345800.1"/>
    <property type="molecule type" value="Genomic_DNA"/>
</dbReference>
<evidence type="ECO:0000313" key="2">
    <source>
        <dbReference type="Proteomes" id="UP000583800"/>
    </source>
</evidence>
<dbReference type="AlphaFoldDB" id="A0A7X0EYH6"/>
<sequence>MSLRILFLGEGTSDSGITTHIRRIAIDHGFQVVITDPLVERLPASRRRTVRSKLEVITEIGGAYELIVIHRDADRDGREPRLREIELAVNSVMPDTPFVGVIPIRMTEAWLMLDERDLRIVAGNPNGRMSIDLPRPKFVETIPDPKAVLAEKLALASGLSGRKLIKFKQRFPEHRRQLLDRIDPTGPICDVSSWNSFNEDLLSGLQRAARELQLGLRTPHARVRPPQMGCP</sequence>
<name>A0A7X0EYH6_9ACTN</name>
<evidence type="ECO:0008006" key="3">
    <source>
        <dbReference type="Google" id="ProtNLM"/>
    </source>
</evidence>
<protein>
    <recommendedName>
        <fullName evidence="3">DUF4276 family protein</fullName>
    </recommendedName>
</protein>
<evidence type="ECO:0000313" key="1">
    <source>
        <dbReference type="EMBL" id="MBB6345800.1"/>
    </source>
</evidence>
<gene>
    <name evidence="1" type="ORF">FHU36_002309</name>
</gene>
<reference evidence="1 2" key="1">
    <citation type="submission" date="2020-08" db="EMBL/GenBank/DDBJ databases">
        <title>Sequencing the genomes of 1000 actinobacteria strains.</title>
        <authorList>
            <person name="Klenk H.-P."/>
        </authorList>
    </citation>
    <scope>NUCLEOTIDE SEQUENCE [LARGE SCALE GENOMIC DNA]</scope>
    <source>
        <strain evidence="1 2">DSM 45913</strain>
    </source>
</reference>
<organism evidence="1 2">
    <name type="scientific">Nonomuraea muscovyensis</name>
    <dbReference type="NCBI Taxonomy" id="1124761"/>
    <lineage>
        <taxon>Bacteria</taxon>
        <taxon>Bacillati</taxon>
        <taxon>Actinomycetota</taxon>
        <taxon>Actinomycetes</taxon>
        <taxon>Streptosporangiales</taxon>
        <taxon>Streptosporangiaceae</taxon>
        <taxon>Nonomuraea</taxon>
    </lineage>
</organism>
<dbReference type="RefSeq" id="WP_185083690.1">
    <property type="nucleotide sequence ID" value="NZ_JACHJB010000001.1"/>
</dbReference>
<keyword evidence="2" id="KW-1185">Reference proteome</keyword>
<accession>A0A7X0EYH6</accession>
<proteinExistence type="predicted"/>
<comment type="caution">
    <text evidence="1">The sequence shown here is derived from an EMBL/GenBank/DDBJ whole genome shotgun (WGS) entry which is preliminary data.</text>
</comment>